<sequence>MFGSRKHRQPNPPLATAPVDPNAATAAAAVFRRHETSSPSLSAAAAATALARRPMTPTRVADVQTKRTIRRSASVASSAASSDAHSRPALQRSGSSASMTERTFRSPSPHRPSSSGSGHRQTQSLGYGPTDDMPPVPALPTAMDSGSRHQQQGNQQDPPQRRATALGISNPPVRLASEALASKDAQSWFGAAKVGDMRNVRRTDPAMASPPSSPPRTVPQEQSGAGRPSSRSSSINFSYPARARVASPPPGAPFDDAHLTEPPPVSASQQRRTSVDRQPSQSQQSKSQPKRRVSAAPGSASGASSEVMIYDPNSRRMVRQADLWAAEQTIVQASERHTSMKRKKQTPERAGSHLAKGTMGRTKVGGSVVLPDQQPPTTSTAPPTKPQLQTQQALAADAQIARTSSPKPEPRAMNPPLPQEPTVSQIDGSDAADRIAQDLSVAPTPRNSTGQLLKRQPSTVKEESEQGPELEDDYVLGSLDAVPARQRLFINGASQPDEVLQTSNHPPNIPAAPLSPPPSQEPQFSADPPKPVGPADTDNSKYAGFAPIKNLHIIPPRNHSNSPVRQAHFGPVSDSLAVKHSPPPRSISPRKSALKNSCSPTRGASPSDDTSEASGGVPHHQDPTINRKKAVRVSFDDANTVVAVEQADSQSPSSPQGHQERRPWYSSLRPGKKEHSSLDDDEIMKPRPALPSFGSVRDRKPREVSQDEAERPLVRPIVDRSHAPPEQLGQSSDHALAAILAKDSEDKARVPANTSRFREPLPPVVTSVDGGDFLGESDASSTADSDDLLASEGTDVHGEKSLEVPSQPADEVPRGQTEPVKVEPLPRIEEAQEKQVQASSSPLENTIPTITIAQPTPPAVEKNTLVPYLNLPGGFPDDDSSSTASIHANNFISHPEGIKEPVAAPLGVIAGQPALLAAAESSSDSESSIYSDAYEDLSDIEGGTFQSLDAVVESPTSIKPTRDPFHDEAPFLSSPSRQPPPEPENTLPSTSVAFEQPAPADDEWDKVKAFWRSLTAEKRAQLAKETTEDAGIDGDLEEIMTEAKPKKKKTVERRASERKVLAVHMAQQMMAQKEKQKPMTTGSNRSYMIQPGTKWAEDKAAASTMRTTMRSQPPRESPVASHHDGPRLRTSMRSSEPSAAKSKSSRQPQLQGQGSQAPRTGSEPMAATKSRGTTTHMRAASEQISPAGPSSSKVPYNPPKLKRRGSTSSESSFRRSRPVGGGLSAFRQSMRQASPTAQPTAQPTVQPTSQPEKSFKRFSLRSRSPPVSMNNASSQMRQTLRDSSSERKKSSPSGGFRMPSFGLSQGANSKKAEQRASSTKVTSRFGDSSDEEGGGGKSGFRSRFEESSDDEPLSPISPPKRSPTILAHLRHQESLASTALPEELEESEELPVNDRQATDDAQKFAAAPALPAGQQPATANTPATPPAGPAATQLAPVLGITTMVKGTERHPSTPSKRHSIMSALRRKKQHGISRPEITESAARRDTKLERPVSQLRRIRTSDAAAAPLADHAEAESDDDDENPRPLPRSPRSPKLQKRVASLRRSMDSANPSVNVTGGDVPSPLALPGSMVGEIDVKKRQGDPSPFFAAAGGGAGAGGGGGGGGTEDQALRSPLRRPSAGMSGNLGTRTLSGFSVSKTTSGGGGGGGGGGVFAPRRTVSSGVVGEPALALAPEASSLAGTGSTKKKKFSMLRRLLGIHD</sequence>
<feature type="compositionally biased region" description="Low complexity" evidence="1">
    <location>
        <begin position="223"/>
        <end position="234"/>
    </location>
</feature>
<feature type="compositionally biased region" description="Basic and acidic residues" evidence="1">
    <location>
        <begin position="1279"/>
        <end position="1289"/>
    </location>
</feature>
<feature type="compositionally biased region" description="Polar residues" evidence="1">
    <location>
        <begin position="647"/>
        <end position="657"/>
    </location>
</feature>
<feature type="compositionally biased region" description="Polar residues" evidence="1">
    <location>
        <begin position="1170"/>
        <end position="1194"/>
    </location>
</feature>
<feature type="compositionally biased region" description="Basic residues" evidence="1">
    <location>
        <begin position="1455"/>
        <end position="1471"/>
    </location>
</feature>
<feature type="region of interest" description="Disordered" evidence="1">
    <location>
        <begin position="1036"/>
        <end position="1057"/>
    </location>
</feature>
<feature type="region of interest" description="Disordered" evidence="1">
    <location>
        <begin position="951"/>
        <end position="1000"/>
    </location>
</feature>
<feature type="compositionally biased region" description="Basic and acidic residues" evidence="1">
    <location>
        <begin position="195"/>
        <end position="204"/>
    </location>
</feature>
<feature type="compositionally biased region" description="Polar residues" evidence="1">
    <location>
        <begin position="594"/>
        <end position="608"/>
    </location>
</feature>
<feature type="compositionally biased region" description="Polar residues" evidence="1">
    <location>
        <begin position="92"/>
        <end position="101"/>
    </location>
</feature>
<feature type="compositionally biased region" description="Acidic residues" evidence="1">
    <location>
        <begin position="1382"/>
        <end position="1391"/>
    </location>
</feature>
<name>A0AA40K819_9PEZI</name>
<reference evidence="2" key="1">
    <citation type="submission" date="2023-06" db="EMBL/GenBank/DDBJ databases">
        <title>Genome-scale phylogeny and comparative genomics of the fungal order Sordariales.</title>
        <authorList>
            <consortium name="Lawrence Berkeley National Laboratory"/>
            <person name="Hensen N."/>
            <person name="Bonometti L."/>
            <person name="Westerberg I."/>
            <person name="Brannstrom I.O."/>
            <person name="Guillou S."/>
            <person name="Cros-Aarteil S."/>
            <person name="Calhoun S."/>
            <person name="Haridas S."/>
            <person name="Kuo A."/>
            <person name="Mondo S."/>
            <person name="Pangilinan J."/>
            <person name="Riley R."/>
            <person name="LaButti K."/>
            <person name="Andreopoulos B."/>
            <person name="Lipzen A."/>
            <person name="Chen C."/>
            <person name="Yanf M."/>
            <person name="Daum C."/>
            <person name="Ng V."/>
            <person name="Clum A."/>
            <person name="Steindorff A."/>
            <person name="Ohm R."/>
            <person name="Martin F."/>
            <person name="Silar P."/>
            <person name="Natvig D."/>
            <person name="Lalanne C."/>
            <person name="Gautier V."/>
            <person name="Ament-velasquez S.L."/>
            <person name="Kruys A."/>
            <person name="Hutchinson M.I."/>
            <person name="Powell A.J."/>
            <person name="Barry K."/>
            <person name="Miller A.N."/>
            <person name="Grigoriev I.V."/>
            <person name="Debuchy R."/>
            <person name="Gladieux P."/>
            <person name="Thoren M.H."/>
            <person name="Johannesson H."/>
        </authorList>
    </citation>
    <scope>NUCLEOTIDE SEQUENCE</scope>
    <source>
        <strain evidence="2">SMH3187-1</strain>
    </source>
</reference>
<keyword evidence="3" id="KW-1185">Reference proteome</keyword>
<feature type="compositionally biased region" description="Low complexity" evidence="1">
    <location>
        <begin position="105"/>
        <end position="120"/>
    </location>
</feature>
<feature type="compositionally biased region" description="Low complexity" evidence="1">
    <location>
        <begin position="16"/>
        <end position="30"/>
    </location>
</feature>
<dbReference type="EMBL" id="JAUKUD010000003">
    <property type="protein sequence ID" value="KAK0749443.1"/>
    <property type="molecule type" value="Genomic_DNA"/>
</dbReference>
<evidence type="ECO:0000256" key="1">
    <source>
        <dbReference type="SAM" id="MobiDB-lite"/>
    </source>
</evidence>
<feature type="compositionally biased region" description="Basic and acidic residues" evidence="1">
    <location>
        <begin position="960"/>
        <end position="969"/>
    </location>
</feature>
<comment type="caution">
    <text evidence="2">The sequence shown here is derived from an EMBL/GenBank/DDBJ whole genome shotgun (WGS) entry which is preliminary data.</text>
</comment>
<feature type="compositionally biased region" description="Low complexity" evidence="1">
    <location>
        <begin position="371"/>
        <end position="399"/>
    </location>
</feature>
<feature type="compositionally biased region" description="Pro residues" evidence="1">
    <location>
        <begin position="507"/>
        <end position="520"/>
    </location>
</feature>
<proteinExistence type="predicted"/>
<feature type="compositionally biased region" description="Low complexity" evidence="1">
    <location>
        <begin position="294"/>
        <end position="305"/>
    </location>
</feature>
<feature type="region of interest" description="Disordered" evidence="1">
    <location>
        <begin position="489"/>
        <end position="858"/>
    </location>
</feature>
<feature type="compositionally biased region" description="Gly residues" evidence="1">
    <location>
        <begin position="1590"/>
        <end position="1605"/>
    </location>
</feature>
<feature type="compositionally biased region" description="Polar residues" evidence="1">
    <location>
        <begin position="1226"/>
        <end position="1252"/>
    </location>
</feature>
<feature type="region of interest" description="Disordered" evidence="1">
    <location>
        <begin position="1069"/>
        <end position="1628"/>
    </location>
</feature>
<organism evidence="2 3">
    <name type="scientific">Schizothecium vesticola</name>
    <dbReference type="NCBI Taxonomy" id="314040"/>
    <lineage>
        <taxon>Eukaryota</taxon>
        <taxon>Fungi</taxon>
        <taxon>Dikarya</taxon>
        <taxon>Ascomycota</taxon>
        <taxon>Pezizomycotina</taxon>
        <taxon>Sordariomycetes</taxon>
        <taxon>Sordariomycetidae</taxon>
        <taxon>Sordariales</taxon>
        <taxon>Schizotheciaceae</taxon>
        <taxon>Schizothecium</taxon>
    </lineage>
</organism>
<feature type="compositionally biased region" description="Low complexity" evidence="1">
    <location>
        <begin position="71"/>
        <end position="89"/>
    </location>
</feature>
<protein>
    <submittedName>
        <fullName evidence="2">Uncharacterized protein</fullName>
    </submittedName>
</protein>
<evidence type="ECO:0000313" key="2">
    <source>
        <dbReference type="EMBL" id="KAK0749443.1"/>
    </source>
</evidence>
<feature type="compositionally biased region" description="Basic and acidic residues" evidence="1">
    <location>
        <begin position="820"/>
        <end position="833"/>
    </location>
</feature>
<feature type="compositionally biased region" description="Polar residues" evidence="1">
    <location>
        <begin position="1146"/>
        <end position="1159"/>
    </location>
</feature>
<feature type="compositionally biased region" description="Polar residues" evidence="1">
    <location>
        <begin position="445"/>
        <end position="459"/>
    </location>
</feature>
<feature type="compositionally biased region" description="Polar residues" evidence="1">
    <location>
        <begin position="1265"/>
        <end position="1278"/>
    </location>
</feature>
<feature type="compositionally biased region" description="Basic and acidic residues" evidence="1">
    <location>
        <begin position="1481"/>
        <end position="1490"/>
    </location>
</feature>
<feature type="compositionally biased region" description="Low complexity" evidence="1">
    <location>
        <begin position="37"/>
        <end position="54"/>
    </location>
</feature>
<feature type="compositionally biased region" description="Low complexity" evidence="1">
    <location>
        <begin position="1403"/>
        <end position="1422"/>
    </location>
</feature>
<evidence type="ECO:0000313" key="3">
    <source>
        <dbReference type="Proteomes" id="UP001172155"/>
    </source>
</evidence>
<feature type="region of interest" description="Disordered" evidence="1">
    <location>
        <begin position="334"/>
        <end position="473"/>
    </location>
</feature>
<feature type="compositionally biased region" description="Basic and acidic residues" evidence="1">
    <location>
        <begin position="696"/>
        <end position="723"/>
    </location>
</feature>
<feature type="compositionally biased region" description="Polar residues" evidence="1">
    <location>
        <begin position="834"/>
        <end position="844"/>
    </location>
</feature>
<feature type="region of interest" description="Disordered" evidence="1">
    <location>
        <begin position="1"/>
        <end position="312"/>
    </location>
</feature>
<dbReference type="Proteomes" id="UP001172155">
    <property type="component" value="Unassembled WGS sequence"/>
</dbReference>
<accession>A0AA40K819</accession>
<gene>
    <name evidence="2" type="ORF">B0T18DRAFT_487350</name>
</gene>
<feature type="compositionally biased region" description="Low complexity" evidence="1">
    <location>
        <begin position="278"/>
        <end position="287"/>
    </location>
</feature>